<keyword evidence="2" id="KW-1185">Reference proteome</keyword>
<evidence type="ECO:0000313" key="1">
    <source>
        <dbReference type="EMBL" id="MBW0470265.1"/>
    </source>
</evidence>
<protein>
    <submittedName>
        <fullName evidence="1">Uncharacterized protein</fullName>
    </submittedName>
</protein>
<gene>
    <name evidence="1" type="ORF">O181_009980</name>
</gene>
<proteinExistence type="predicted"/>
<organism evidence="1 2">
    <name type="scientific">Austropuccinia psidii MF-1</name>
    <dbReference type="NCBI Taxonomy" id="1389203"/>
    <lineage>
        <taxon>Eukaryota</taxon>
        <taxon>Fungi</taxon>
        <taxon>Dikarya</taxon>
        <taxon>Basidiomycota</taxon>
        <taxon>Pucciniomycotina</taxon>
        <taxon>Pucciniomycetes</taxon>
        <taxon>Pucciniales</taxon>
        <taxon>Sphaerophragmiaceae</taxon>
        <taxon>Austropuccinia</taxon>
    </lineage>
</organism>
<evidence type="ECO:0000313" key="2">
    <source>
        <dbReference type="Proteomes" id="UP000765509"/>
    </source>
</evidence>
<reference evidence="1" key="1">
    <citation type="submission" date="2021-03" db="EMBL/GenBank/DDBJ databases">
        <title>Draft genome sequence of rust myrtle Austropuccinia psidii MF-1, a brazilian biotype.</title>
        <authorList>
            <person name="Quecine M.C."/>
            <person name="Pachon D.M.R."/>
            <person name="Bonatelli M.L."/>
            <person name="Correr F.H."/>
            <person name="Franceschini L.M."/>
            <person name="Leite T.F."/>
            <person name="Margarido G.R.A."/>
            <person name="Almeida C.A."/>
            <person name="Ferrarezi J.A."/>
            <person name="Labate C.A."/>
        </authorList>
    </citation>
    <scope>NUCLEOTIDE SEQUENCE</scope>
    <source>
        <strain evidence="1">MF-1</strain>
    </source>
</reference>
<sequence length="113" mass="12523">MKAKEVIQSDMHIKNLKVIKIFGHTSIYDSLKVLNVGLQGFHGPQSTSQDLPFNSGEVTILYGPRPPSMDPVHKVQKASIWSFGLPGTLEKLVLGDSNNPHGLQIATYRPYRP</sequence>
<name>A0A9Q3BT03_9BASI</name>
<dbReference type="EMBL" id="AVOT02002414">
    <property type="protein sequence ID" value="MBW0470265.1"/>
    <property type="molecule type" value="Genomic_DNA"/>
</dbReference>
<comment type="caution">
    <text evidence="1">The sequence shown here is derived from an EMBL/GenBank/DDBJ whole genome shotgun (WGS) entry which is preliminary data.</text>
</comment>
<dbReference type="Proteomes" id="UP000765509">
    <property type="component" value="Unassembled WGS sequence"/>
</dbReference>
<dbReference type="AlphaFoldDB" id="A0A9Q3BT03"/>
<accession>A0A9Q3BT03</accession>